<proteinExistence type="predicted"/>
<dbReference type="EMBL" id="BMRB01000004">
    <property type="protein sequence ID" value="GGS46744.1"/>
    <property type="molecule type" value="Genomic_DNA"/>
</dbReference>
<accession>A0A918GMI3</accession>
<dbReference type="Gene3D" id="3.30.530.20">
    <property type="match status" value="2"/>
</dbReference>
<evidence type="ECO:0000313" key="2">
    <source>
        <dbReference type="EMBL" id="GGS46744.1"/>
    </source>
</evidence>
<dbReference type="Pfam" id="PF10604">
    <property type="entry name" value="Polyketide_cyc2"/>
    <property type="match status" value="1"/>
</dbReference>
<dbReference type="InterPro" id="IPR019587">
    <property type="entry name" value="Polyketide_cyclase/dehydratase"/>
</dbReference>
<feature type="domain" description="Coenzyme Q-binding protein COQ10 START" evidence="1">
    <location>
        <begin position="170"/>
        <end position="260"/>
    </location>
</feature>
<dbReference type="Pfam" id="PF03364">
    <property type="entry name" value="Polyketide_cyc"/>
    <property type="match status" value="1"/>
</dbReference>
<keyword evidence="3" id="KW-1185">Reference proteome</keyword>
<reference evidence="2" key="2">
    <citation type="submission" date="2020-09" db="EMBL/GenBank/DDBJ databases">
        <authorList>
            <person name="Sun Q."/>
            <person name="Ohkuma M."/>
        </authorList>
    </citation>
    <scope>NUCLEOTIDE SEQUENCE</scope>
    <source>
        <strain evidence="2">JCM 3276</strain>
    </source>
</reference>
<name>A0A918GMI3_9PSEU</name>
<dbReference type="InterPro" id="IPR005031">
    <property type="entry name" value="COQ10_START"/>
</dbReference>
<dbReference type="RefSeq" id="WP_229787275.1">
    <property type="nucleotide sequence ID" value="NZ_BMRB01000004.1"/>
</dbReference>
<dbReference type="AlphaFoldDB" id="A0A918GMI3"/>
<sequence>MLTNKKHVTESSVVVAAPLETTRAVAMDFAKWPRFHGPAVYAESVPSDGDGELIRFWSLTGEDSVRTWTARRFQTDTGTEFRHEPAAPPFESVGGGFDFEPRPDGTTHVRMRHEFSLLSEDDDVAAERLASMRRGGAAYLESLRYAAENLEDLHRRTIAFDDSVFIAGDIADIYAYLYEADKWPERIPHVARLEMTQPSPEVQFFDMDTVSPDGSRHTTRSVRICLEPRLIVYKQTQPPRTLDAHSGHWRFEQTPEGVIATARHVATIKESMLHLFGEGTTMEQARKHLRRVLSANSTSNLRLAKEYAEKRAGY</sequence>
<dbReference type="Proteomes" id="UP000660680">
    <property type="component" value="Unassembled WGS sequence"/>
</dbReference>
<dbReference type="CDD" id="cd08861">
    <property type="entry name" value="OtcD1_ARO-CYC_like"/>
    <property type="match status" value="2"/>
</dbReference>
<reference evidence="2" key="1">
    <citation type="journal article" date="2014" name="Int. J. Syst. Evol. Microbiol.">
        <title>Complete genome sequence of Corynebacterium casei LMG S-19264T (=DSM 44701T), isolated from a smear-ripened cheese.</title>
        <authorList>
            <consortium name="US DOE Joint Genome Institute (JGI-PGF)"/>
            <person name="Walter F."/>
            <person name="Albersmeier A."/>
            <person name="Kalinowski J."/>
            <person name="Ruckert C."/>
        </authorList>
    </citation>
    <scope>NUCLEOTIDE SEQUENCE</scope>
    <source>
        <strain evidence="2">JCM 3276</strain>
    </source>
</reference>
<dbReference type="InterPro" id="IPR023393">
    <property type="entry name" value="START-like_dom_sf"/>
</dbReference>
<evidence type="ECO:0000313" key="3">
    <source>
        <dbReference type="Proteomes" id="UP000660680"/>
    </source>
</evidence>
<evidence type="ECO:0000259" key="1">
    <source>
        <dbReference type="Pfam" id="PF03364"/>
    </source>
</evidence>
<dbReference type="SUPFAM" id="SSF55961">
    <property type="entry name" value="Bet v1-like"/>
    <property type="match status" value="2"/>
</dbReference>
<organism evidence="2 3">
    <name type="scientific">Actinokineospora fastidiosa</name>
    <dbReference type="NCBI Taxonomy" id="1816"/>
    <lineage>
        <taxon>Bacteria</taxon>
        <taxon>Bacillati</taxon>
        <taxon>Actinomycetota</taxon>
        <taxon>Actinomycetes</taxon>
        <taxon>Pseudonocardiales</taxon>
        <taxon>Pseudonocardiaceae</taxon>
        <taxon>Actinokineospora</taxon>
    </lineage>
</organism>
<gene>
    <name evidence="2" type="ORF">GCM10010171_47440</name>
</gene>
<comment type="caution">
    <text evidence="2">The sequence shown here is derived from an EMBL/GenBank/DDBJ whole genome shotgun (WGS) entry which is preliminary data.</text>
</comment>
<protein>
    <submittedName>
        <fullName evidence="2">Actinorhodin polyketide synthase bifunctional cyclase/dehydratase</fullName>
    </submittedName>
</protein>